<protein>
    <recommendedName>
        <fullName evidence="1">Tail specific protease domain-containing protein</fullName>
    </recommendedName>
</protein>
<accession>X1VD22</accession>
<evidence type="ECO:0000313" key="2">
    <source>
        <dbReference type="EMBL" id="GAJ15292.1"/>
    </source>
</evidence>
<dbReference type="InterPro" id="IPR005151">
    <property type="entry name" value="Tail-specific_protease"/>
</dbReference>
<proteinExistence type="predicted"/>
<feature type="non-terminal residue" evidence="2">
    <location>
        <position position="1"/>
    </location>
</feature>
<dbReference type="Gene3D" id="3.90.226.10">
    <property type="entry name" value="2-enoyl-CoA Hydratase, Chain A, domain 1"/>
    <property type="match status" value="1"/>
</dbReference>
<dbReference type="EMBL" id="BARW01027390">
    <property type="protein sequence ID" value="GAJ15292.1"/>
    <property type="molecule type" value="Genomic_DNA"/>
</dbReference>
<dbReference type="SUPFAM" id="SSF52096">
    <property type="entry name" value="ClpP/crotonase"/>
    <property type="match status" value="1"/>
</dbReference>
<gene>
    <name evidence="2" type="ORF">S12H4_44453</name>
</gene>
<evidence type="ECO:0000259" key="1">
    <source>
        <dbReference type="Pfam" id="PF03572"/>
    </source>
</evidence>
<feature type="domain" description="Tail specific protease" evidence="1">
    <location>
        <begin position="138"/>
        <end position="183"/>
    </location>
</feature>
<name>X1VD22_9ZZZZ</name>
<sequence>FTFLMMEFFANFNNSHSLYIDMYFYDIRGKNQPFNFRPLDDKWVIINSYTSDLSPGDVIKKIDDEDFTDFFSRNKKYLAGPNERTQKYRFAQPLFVPLFPLRYTLTLNNDETIEIDRTKIPENKPTTLEAEGKKINDNVAYIRIPSFDDPKFQERALSFLEEFFDVECLIIDVRGNSGGSTPSDLVKKLMELPYRFWSESTPMSIGLFQYYNYYLRRQLELDPESKEKDSFLKRCQEFTLFDKSHLLWPADCHDPSD</sequence>
<comment type="caution">
    <text evidence="2">The sequence shown here is derived from an EMBL/GenBank/DDBJ whole genome shotgun (WGS) entry which is preliminary data.</text>
</comment>
<reference evidence="2" key="1">
    <citation type="journal article" date="2014" name="Front. Microbiol.">
        <title>High frequency of phylogenetically diverse reductive dehalogenase-homologous genes in deep subseafloor sedimentary metagenomes.</title>
        <authorList>
            <person name="Kawai M."/>
            <person name="Futagami T."/>
            <person name="Toyoda A."/>
            <person name="Takaki Y."/>
            <person name="Nishi S."/>
            <person name="Hori S."/>
            <person name="Arai W."/>
            <person name="Tsubouchi T."/>
            <person name="Morono Y."/>
            <person name="Uchiyama I."/>
            <person name="Ito T."/>
            <person name="Fujiyama A."/>
            <person name="Inagaki F."/>
            <person name="Takami H."/>
        </authorList>
    </citation>
    <scope>NUCLEOTIDE SEQUENCE</scope>
    <source>
        <strain evidence="2">Expedition CK06-06</strain>
    </source>
</reference>
<feature type="non-terminal residue" evidence="2">
    <location>
        <position position="257"/>
    </location>
</feature>
<dbReference type="InterPro" id="IPR029045">
    <property type="entry name" value="ClpP/crotonase-like_dom_sf"/>
</dbReference>
<dbReference type="GO" id="GO:0006508">
    <property type="term" value="P:proteolysis"/>
    <property type="evidence" value="ECO:0007669"/>
    <property type="project" value="InterPro"/>
</dbReference>
<dbReference type="GO" id="GO:0008236">
    <property type="term" value="F:serine-type peptidase activity"/>
    <property type="evidence" value="ECO:0007669"/>
    <property type="project" value="InterPro"/>
</dbReference>
<dbReference type="AlphaFoldDB" id="X1VD22"/>
<organism evidence="2">
    <name type="scientific">marine sediment metagenome</name>
    <dbReference type="NCBI Taxonomy" id="412755"/>
    <lineage>
        <taxon>unclassified sequences</taxon>
        <taxon>metagenomes</taxon>
        <taxon>ecological metagenomes</taxon>
    </lineage>
</organism>
<dbReference type="Pfam" id="PF03572">
    <property type="entry name" value="Peptidase_S41"/>
    <property type="match status" value="1"/>
</dbReference>